<organism evidence="5 6">
    <name type="scientific">Aspergillus puulaauensis</name>
    <dbReference type="NCBI Taxonomy" id="1220207"/>
    <lineage>
        <taxon>Eukaryota</taxon>
        <taxon>Fungi</taxon>
        <taxon>Dikarya</taxon>
        <taxon>Ascomycota</taxon>
        <taxon>Pezizomycotina</taxon>
        <taxon>Eurotiomycetes</taxon>
        <taxon>Eurotiomycetidae</taxon>
        <taxon>Eurotiales</taxon>
        <taxon>Aspergillaceae</taxon>
        <taxon>Aspergillus</taxon>
    </lineage>
</organism>
<feature type="transmembrane region" description="Helical" evidence="2">
    <location>
        <begin position="69"/>
        <end position="91"/>
    </location>
</feature>
<protein>
    <recommendedName>
        <fullName evidence="7">Integral membrane protein</fullName>
    </recommendedName>
</protein>
<feature type="domain" description="DUF2427" evidence="3">
    <location>
        <begin position="28"/>
        <end position="125"/>
    </location>
</feature>
<evidence type="ECO:0000313" key="5">
    <source>
        <dbReference type="EMBL" id="BCS25424.1"/>
    </source>
</evidence>
<dbReference type="RefSeq" id="XP_041557618.1">
    <property type="nucleotide sequence ID" value="XM_041705099.1"/>
</dbReference>
<dbReference type="OrthoDB" id="4005299at2759"/>
<reference evidence="5" key="2">
    <citation type="submission" date="2021-02" db="EMBL/GenBank/DDBJ databases">
        <title>Aspergillus puulaauensis MK2 genome sequence.</title>
        <authorList>
            <person name="Futagami T."/>
            <person name="Mori K."/>
            <person name="Kadooka C."/>
            <person name="Tanaka T."/>
        </authorList>
    </citation>
    <scope>NUCLEOTIDE SEQUENCE</scope>
    <source>
        <strain evidence="5">MK2</strain>
    </source>
</reference>
<proteinExistence type="predicted"/>
<dbReference type="Pfam" id="PF10348">
    <property type="entry name" value="DUF2427"/>
    <property type="match status" value="1"/>
</dbReference>
<feature type="region of interest" description="Disordered" evidence="1">
    <location>
        <begin position="1"/>
        <end position="24"/>
    </location>
</feature>
<gene>
    <name evidence="5" type="ORF">APUU_50135A</name>
</gene>
<feature type="compositionally biased region" description="Low complexity" evidence="1">
    <location>
        <begin position="9"/>
        <end position="24"/>
    </location>
</feature>
<keyword evidence="2" id="KW-1133">Transmembrane helix</keyword>
<keyword evidence="2" id="KW-0812">Transmembrane</keyword>
<reference evidence="5" key="1">
    <citation type="submission" date="2021-01" db="EMBL/GenBank/DDBJ databases">
        <authorList>
            <consortium name="Aspergillus puulaauensis MK2 genome sequencing consortium"/>
            <person name="Kazuki M."/>
            <person name="Futagami T."/>
        </authorList>
    </citation>
    <scope>NUCLEOTIDE SEQUENCE</scope>
    <source>
        <strain evidence="5">MK2</strain>
    </source>
</reference>
<feature type="region of interest" description="Disordered" evidence="1">
    <location>
        <begin position="160"/>
        <end position="190"/>
    </location>
</feature>
<evidence type="ECO:0000259" key="3">
    <source>
        <dbReference type="Pfam" id="PF10348"/>
    </source>
</evidence>
<accession>A0A7R7XRF9</accession>
<feature type="transmembrane region" description="Helical" evidence="2">
    <location>
        <begin position="404"/>
        <end position="421"/>
    </location>
</feature>
<keyword evidence="6" id="KW-1185">Reference proteome</keyword>
<dbReference type="KEGG" id="apuu:APUU_50135A"/>
<dbReference type="PANTHER" id="PTHR31685">
    <property type="entry name" value="INTEGRAL MEMBRANE PROTEIN (AFU_ORTHOLOGUE AFUA_6G12730)-RELATED"/>
    <property type="match status" value="1"/>
</dbReference>
<dbReference type="Proteomes" id="UP000654913">
    <property type="component" value="Chromosome 5"/>
</dbReference>
<evidence type="ECO:0000256" key="2">
    <source>
        <dbReference type="SAM" id="Phobius"/>
    </source>
</evidence>
<feature type="domain" description="Protein YTP1-like C-terminal" evidence="4">
    <location>
        <begin position="238"/>
        <end position="524"/>
    </location>
</feature>
<feature type="transmembrane region" description="Helical" evidence="2">
    <location>
        <begin position="313"/>
        <end position="332"/>
    </location>
</feature>
<dbReference type="AlphaFoldDB" id="A0A7R7XRF9"/>
<feature type="transmembrane region" description="Helical" evidence="2">
    <location>
        <begin position="41"/>
        <end position="62"/>
    </location>
</feature>
<evidence type="ECO:0000256" key="1">
    <source>
        <dbReference type="SAM" id="MobiDB-lite"/>
    </source>
</evidence>
<feature type="transmembrane region" description="Helical" evidence="2">
    <location>
        <begin position="344"/>
        <end position="363"/>
    </location>
</feature>
<dbReference type="PANTHER" id="PTHR31685:SF3">
    <property type="entry name" value="INTEGRAL MEMBRANE PROTEIN (AFU_ORTHOLOGUE AFUA_6G12730)"/>
    <property type="match status" value="1"/>
</dbReference>
<dbReference type="GeneID" id="64975429"/>
<dbReference type="InterPro" id="IPR018827">
    <property type="entry name" value="YTP1_C"/>
</dbReference>
<sequence>MDMNMDMHSTSATPPTASASQTPQPESATSYFAYGEHSGTILAHIGFMILAWCFVLPAAVLLSVGRSRLALASQFLFLLFNTIGLLFGIIYNSQTPDLYENNAHHKIGWIATGVFTVQVVLALVFVYNGRGEPRQFHRATFLPVATDEAQYMAMDEYCPSRDSGQGTEPLSPSCEGEAEAEDGDSESPEKPSALRRWLYSSVVYRFLLTRVPGIVSTRISRVVNGVYNVIDRIILPLGFTAIATGAVTYGGIFHGIEVFNGVAHFIKGGIFFWYGVLTLGRFIGAWADLGWAWNKKPPAYIVGWKAKVPSGEFVESFVIWLYGVTNVFLEHLSGWGEEWTARDMEHVAISIMFFGGGLAGMLFESRRIRETLNNTLLPQSSTYDDPYSQNWEPPKSQRVPLNPVPALIILLLGIMMSSHHQASMTSTMVHKQWGSMLVGFAISRGMTYILLFLRPPTSYLPARPPTEIVAAFCLMAGGLIFMLSAQDVIDAMEFYEVDPMFTFTVGMGFTAFIMSLVVLAVALKAWAVRRERGRNGRCL</sequence>
<feature type="compositionally biased region" description="Acidic residues" evidence="1">
    <location>
        <begin position="176"/>
        <end position="186"/>
    </location>
</feature>
<keyword evidence="2" id="KW-0472">Membrane</keyword>
<evidence type="ECO:0008006" key="7">
    <source>
        <dbReference type="Google" id="ProtNLM"/>
    </source>
</evidence>
<feature type="transmembrane region" description="Helical" evidence="2">
    <location>
        <begin position="107"/>
        <end position="128"/>
    </location>
</feature>
<feature type="transmembrane region" description="Helical" evidence="2">
    <location>
        <begin position="465"/>
        <end position="485"/>
    </location>
</feature>
<dbReference type="InterPro" id="IPR018825">
    <property type="entry name" value="DUF2427"/>
</dbReference>
<dbReference type="CDD" id="cd08760">
    <property type="entry name" value="Cyt_b561_FRRS1_like"/>
    <property type="match status" value="1"/>
</dbReference>
<dbReference type="Gene3D" id="1.20.120.1770">
    <property type="match status" value="1"/>
</dbReference>
<name>A0A7R7XRF9_9EURO</name>
<dbReference type="EMBL" id="AP024447">
    <property type="protein sequence ID" value="BCS25424.1"/>
    <property type="molecule type" value="Genomic_DNA"/>
</dbReference>
<dbReference type="Pfam" id="PF10355">
    <property type="entry name" value="Ytp1"/>
    <property type="match status" value="1"/>
</dbReference>
<feature type="transmembrane region" description="Helical" evidence="2">
    <location>
        <begin position="272"/>
        <end position="293"/>
    </location>
</feature>
<evidence type="ECO:0000313" key="6">
    <source>
        <dbReference type="Proteomes" id="UP000654913"/>
    </source>
</evidence>
<feature type="transmembrane region" description="Helical" evidence="2">
    <location>
        <begin position="505"/>
        <end position="527"/>
    </location>
</feature>
<feature type="transmembrane region" description="Helical" evidence="2">
    <location>
        <begin position="433"/>
        <end position="453"/>
    </location>
</feature>
<evidence type="ECO:0000259" key="4">
    <source>
        <dbReference type="Pfam" id="PF10355"/>
    </source>
</evidence>
<feature type="transmembrane region" description="Helical" evidence="2">
    <location>
        <begin position="233"/>
        <end position="252"/>
    </location>
</feature>